<dbReference type="AlphaFoldDB" id="A0A0C9W391"/>
<dbReference type="HOGENOM" id="CLU_1143155_0_0_1"/>
<name>A0A0C9W391_SPHS4</name>
<gene>
    <name evidence="1" type="ORF">M422DRAFT_250264</name>
</gene>
<keyword evidence="2" id="KW-1185">Reference proteome</keyword>
<accession>A0A0C9W391</accession>
<dbReference type="Proteomes" id="UP000054279">
    <property type="component" value="Unassembled WGS sequence"/>
</dbReference>
<sequence>METGTSPSSQHNNQHLIPPMRMPLSSNLLTPCQTSSPLAGSMPFSVVSFRRKGATAVEGWVIGYLMKKLSKFKTPSFLKPVVIRSFSPGSAAPVLAKSCSELTPDSEANIGVDIAYNPLPGGEMRITDANAEKKGDKPHEISSMLAAVMKKLVGNMIMKVRVSILNIDHVTKCAQIKNPPSNCMWYVFTTLSQMEISIELVVSDGRLIIVRDLRWPMASAEPEKFLPENFRRTGQAWEGELRG</sequence>
<dbReference type="OrthoDB" id="26740at2759"/>
<reference evidence="1 2" key="1">
    <citation type="submission" date="2014-06" db="EMBL/GenBank/DDBJ databases">
        <title>Evolutionary Origins and Diversification of the Mycorrhizal Mutualists.</title>
        <authorList>
            <consortium name="DOE Joint Genome Institute"/>
            <consortium name="Mycorrhizal Genomics Consortium"/>
            <person name="Kohler A."/>
            <person name="Kuo A."/>
            <person name="Nagy L.G."/>
            <person name="Floudas D."/>
            <person name="Copeland A."/>
            <person name="Barry K.W."/>
            <person name="Cichocki N."/>
            <person name="Veneault-Fourrey C."/>
            <person name="LaButti K."/>
            <person name="Lindquist E.A."/>
            <person name="Lipzen A."/>
            <person name="Lundell T."/>
            <person name="Morin E."/>
            <person name="Murat C."/>
            <person name="Riley R."/>
            <person name="Ohm R."/>
            <person name="Sun H."/>
            <person name="Tunlid A."/>
            <person name="Henrissat B."/>
            <person name="Grigoriev I.V."/>
            <person name="Hibbett D.S."/>
            <person name="Martin F."/>
        </authorList>
    </citation>
    <scope>NUCLEOTIDE SEQUENCE [LARGE SCALE GENOMIC DNA]</scope>
    <source>
        <strain evidence="1 2">SS14</strain>
    </source>
</reference>
<protein>
    <submittedName>
        <fullName evidence="1">Uncharacterized protein</fullName>
    </submittedName>
</protein>
<evidence type="ECO:0000313" key="1">
    <source>
        <dbReference type="EMBL" id="KIJ46225.1"/>
    </source>
</evidence>
<dbReference type="EMBL" id="KN837108">
    <property type="protein sequence ID" value="KIJ46225.1"/>
    <property type="molecule type" value="Genomic_DNA"/>
</dbReference>
<proteinExistence type="predicted"/>
<evidence type="ECO:0000313" key="2">
    <source>
        <dbReference type="Proteomes" id="UP000054279"/>
    </source>
</evidence>
<organism evidence="1 2">
    <name type="scientific">Sphaerobolus stellatus (strain SS14)</name>
    <dbReference type="NCBI Taxonomy" id="990650"/>
    <lineage>
        <taxon>Eukaryota</taxon>
        <taxon>Fungi</taxon>
        <taxon>Dikarya</taxon>
        <taxon>Basidiomycota</taxon>
        <taxon>Agaricomycotina</taxon>
        <taxon>Agaricomycetes</taxon>
        <taxon>Phallomycetidae</taxon>
        <taxon>Geastrales</taxon>
        <taxon>Sphaerobolaceae</taxon>
        <taxon>Sphaerobolus</taxon>
    </lineage>
</organism>